<dbReference type="Pfam" id="PF00412">
    <property type="entry name" value="LIM"/>
    <property type="match status" value="1"/>
</dbReference>
<gene>
    <name evidence="8" type="ORF">X798_03641</name>
</gene>
<evidence type="ECO:0000256" key="3">
    <source>
        <dbReference type="ARBA" id="ARBA00022833"/>
    </source>
</evidence>
<evidence type="ECO:0000256" key="6">
    <source>
        <dbReference type="SAM" id="MobiDB-lite"/>
    </source>
</evidence>
<feature type="region of interest" description="Disordered" evidence="6">
    <location>
        <begin position="287"/>
        <end position="344"/>
    </location>
</feature>
<dbReference type="GO" id="GO:0003712">
    <property type="term" value="F:transcription coregulator activity"/>
    <property type="evidence" value="ECO:0007669"/>
    <property type="project" value="TreeGrafter"/>
</dbReference>
<dbReference type="PANTHER" id="PTHR24205">
    <property type="entry name" value="FOUR AND A HALF LIM DOMAINS PROTEIN"/>
    <property type="match status" value="1"/>
</dbReference>
<name>A0A238BX58_9BILA</name>
<evidence type="ECO:0000313" key="9">
    <source>
        <dbReference type="Proteomes" id="UP000242913"/>
    </source>
</evidence>
<dbReference type="OrthoDB" id="1112565at2759"/>
<dbReference type="Proteomes" id="UP000242913">
    <property type="component" value="Unassembled WGS sequence"/>
</dbReference>
<proteinExistence type="predicted"/>
<accession>A0A238BX58</accession>
<dbReference type="PROSITE" id="PS50023">
    <property type="entry name" value="LIM_DOMAIN_2"/>
    <property type="match status" value="1"/>
</dbReference>
<keyword evidence="3 5" id="KW-0862">Zinc</keyword>
<feature type="compositionally biased region" description="Polar residues" evidence="6">
    <location>
        <begin position="257"/>
        <end position="273"/>
    </location>
</feature>
<dbReference type="PANTHER" id="PTHR24205:SF16">
    <property type="entry name" value="GH01042P-RELATED"/>
    <property type="match status" value="1"/>
</dbReference>
<dbReference type="CDD" id="cd08368">
    <property type="entry name" value="LIM"/>
    <property type="match status" value="1"/>
</dbReference>
<evidence type="ECO:0000256" key="5">
    <source>
        <dbReference type="PROSITE-ProRule" id="PRU00125"/>
    </source>
</evidence>
<sequence>MRIAMIQNYAINLSVQPYFSMCSASDSNSISRIFATSGLTLIASNRFSGRSKAKWIIRCNSCKEPVTRKQALMTKEAVSELCKLFKHRVIFSLNKVWHREHFTCVLCNCPVGFDGRPFREYRSNRNHPICIDCYMEEYHPKCNVCNKALRETCVRAMNKLWHRCCFTCAKCHSPFGTAKKCRKVFFFLKDGEFLIHNEKPYDIDCYYLTKYENELTPMINLNAQGTMVVNESSLLAGQISEKSVQKSQNIKEPKFPATTQSTETGRVTGNNSSINAATVPLTVTPINGSITKQPRSFPLETSSKSSDSTSTIISTAPLSTSTAAPPTTIETTAPPKSTLSQSSK</sequence>
<evidence type="ECO:0000256" key="2">
    <source>
        <dbReference type="ARBA" id="ARBA00022737"/>
    </source>
</evidence>
<evidence type="ECO:0000259" key="7">
    <source>
        <dbReference type="PROSITE" id="PS50023"/>
    </source>
</evidence>
<evidence type="ECO:0000313" key="8">
    <source>
        <dbReference type="EMBL" id="OZC09300.1"/>
    </source>
</evidence>
<evidence type="ECO:0000256" key="1">
    <source>
        <dbReference type="ARBA" id="ARBA00022723"/>
    </source>
</evidence>
<dbReference type="GO" id="GO:0005634">
    <property type="term" value="C:nucleus"/>
    <property type="evidence" value="ECO:0007669"/>
    <property type="project" value="TreeGrafter"/>
</dbReference>
<feature type="region of interest" description="Disordered" evidence="6">
    <location>
        <begin position="245"/>
        <end position="273"/>
    </location>
</feature>
<keyword evidence="9" id="KW-1185">Reference proteome</keyword>
<dbReference type="AlphaFoldDB" id="A0A238BX58"/>
<organism evidence="8 9">
    <name type="scientific">Onchocerca flexuosa</name>
    <dbReference type="NCBI Taxonomy" id="387005"/>
    <lineage>
        <taxon>Eukaryota</taxon>
        <taxon>Metazoa</taxon>
        <taxon>Ecdysozoa</taxon>
        <taxon>Nematoda</taxon>
        <taxon>Chromadorea</taxon>
        <taxon>Rhabditida</taxon>
        <taxon>Spirurina</taxon>
        <taxon>Spiruromorpha</taxon>
        <taxon>Filarioidea</taxon>
        <taxon>Onchocercidae</taxon>
        <taxon>Onchocerca</taxon>
    </lineage>
</organism>
<dbReference type="GO" id="GO:0030018">
    <property type="term" value="C:Z disc"/>
    <property type="evidence" value="ECO:0007669"/>
    <property type="project" value="TreeGrafter"/>
</dbReference>
<keyword evidence="2" id="KW-0677">Repeat</keyword>
<dbReference type="SMART" id="SM00132">
    <property type="entry name" value="LIM"/>
    <property type="match status" value="2"/>
</dbReference>
<keyword evidence="1 5" id="KW-0479">Metal-binding</keyword>
<dbReference type="InterPro" id="IPR001781">
    <property type="entry name" value="Znf_LIM"/>
</dbReference>
<feature type="domain" description="LIM zinc-binding" evidence="7">
    <location>
        <begin position="140"/>
        <end position="212"/>
    </location>
</feature>
<keyword evidence="4 5" id="KW-0440">LIM domain</keyword>
<reference evidence="8 9" key="1">
    <citation type="submission" date="2015-12" db="EMBL/GenBank/DDBJ databases">
        <title>Draft genome of the nematode, Onchocerca flexuosa.</title>
        <authorList>
            <person name="Mitreva M."/>
        </authorList>
    </citation>
    <scope>NUCLEOTIDE SEQUENCE [LARGE SCALE GENOMIC DNA]</scope>
    <source>
        <strain evidence="8">Red Deer</strain>
    </source>
</reference>
<protein>
    <submittedName>
        <fullName evidence="8">LIM domain protein</fullName>
    </submittedName>
</protein>
<dbReference type="GO" id="GO:0046872">
    <property type="term" value="F:metal ion binding"/>
    <property type="evidence" value="ECO:0007669"/>
    <property type="project" value="UniProtKB-KW"/>
</dbReference>
<evidence type="ECO:0000256" key="4">
    <source>
        <dbReference type="ARBA" id="ARBA00023038"/>
    </source>
</evidence>
<dbReference type="SUPFAM" id="SSF57716">
    <property type="entry name" value="Glucocorticoid receptor-like (DNA-binding domain)"/>
    <property type="match status" value="1"/>
</dbReference>
<dbReference type="Gene3D" id="2.10.110.10">
    <property type="entry name" value="Cysteine Rich Protein"/>
    <property type="match status" value="2"/>
</dbReference>
<dbReference type="EMBL" id="KZ269995">
    <property type="protein sequence ID" value="OZC09300.1"/>
    <property type="molecule type" value="Genomic_DNA"/>
</dbReference>
<feature type="compositionally biased region" description="Low complexity" evidence="6">
    <location>
        <begin position="301"/>
        <end position="335"/>
    </location>
</feature>
<dbReference type="PROSITE" id="PS00478">
    <property type="entry name" value="LIM_DOMAIN_1"/>
    <property type="match status" value="1"/>
</dbReference>